<feature type="transmembrane region" description="Helical" evidence="1">
    <location>
        <begin position="28"/>
        <end position="47"/>
    </location>
</feature>
<sequence length="75" mass="7925">MEVGELTVEVFIALVELFKKSLGLPVRYAPLVSVLLGVPVGILYLDVDLKTGIVYGLIIGLSACGLYSGAKSITK</sequence>
<accession>A0A7Y0K982</accession>
<protein>
    <submittedName>
        <fullName evidence="2">Transposase</fullName>
    </submittedName>
</protein>
<dbReference type="Proteomes" id="UP000588491">
    <property type="component" value="Unassembled WGS sequence"/>
</dbReference>
<keyword evidence="1" id="KW-1133">Transmembrane helix</keyword>
<evidence type="ECO:0000256" key="1">
    <source>
        <dbReference type="SAM" id="Phobius"/>
    </source>
</evidence>
<dbReference type="EMBL" id="JABBPK010000001">
    <property type="protein sequence ID" value="NMO77439.1"/>
    <property type="molecule type" value="Genomic_DNA"/>
</dbReference>
<proteinExistence type="predicted"/>
<keyword evidence="1" id="KW-0472">Membrane</keyword>
<comment type="caution">
    <text evidence="2">The sequence shown here is derived from an EMBL/GenBank/DDBJ whole genome shotgun (WGS) entry which is preliminary data.</text>
</comment>
<reference evidence="2 3" key="1">
    <citation type="submission" date="2020-04" db="EMBL/GenBank/DDBJ databases">
        <title>Bacillus sp. UniB3 isolated from commercial digestive syrup.</title>
        <authorList>
            <person name="Thorat V."/>
            <person name="Kirdat K."/>
            <person name="Tiwarekar B."/>
            <person name="Yadav A."/>
        </authorList>
    </citation>
    <scope>NUCLEOTIDE SEQUENCE [LARGE SCALE GENOMIC DNA]</scope>
    <source>
        <strain evidence="2 3">UniB3</strain>
    </source>
</reference>
<keyword evidence="3" id="KW-1185">Reference proteome</keyword>
<evidence type="ECO:0000313" key="3">
    <source>
        <dbReference type="Proteomes" id="UP000588491"/>
    </source>
</evidence>
<evidence type="ECO:0000313" key="2">
    <source>
        <dbReference type="EMBL" id="NMO77439.1"/>
    </source>
</evidence>
<name>A0A7Y0K982_9BACI</name>
<gene>
    <name evidence="2" type="ORF">HHU08_10550</name>
</gene>
<feature type="transmembrane region" description="Helical" evidence="1">
    <location>
        <begin position="53"/>
        <end position="70"/>
    </location>
</feature>
<organism evidence="2 3">
    <name type="scientific">Niallia alba</name>
    <dbReference type="NCBI Taxonomy" id="2729105"/>
    <lineage>
        <taxon>Bacteria</taxon>
        <taxon>Bacillati</taxon>
        <taxon>Bacillota</taxon>
        <taxon>Bacilli</taxon>
        <taxon>Bacillales</taxon>
        <taxon>Bacillaceae</taxon>
        <taxon>Niallia</taxon>
    </lineage>
</organism>
<dbReference type="AlphaFoldDB" id="A0A7Y0K982"/>
<keyword evidence="1" id="KW-0812">Transmembrane</keyword>